<dbReference type="SUPFAM" id="SSF55729">
    <property type="entry name" value="Acyl-CoA N-acyltransferases (Nat)"/>
    <property type="match status" value="1"/>
</dbReference>
<dbReference type="RefSeq" id="WP_173569474.1">
    <property type="nucleotide sequence ID" value="NZ_WOSY01000004.1"/>
</dbReference>
<dbReference type="InterPro" id="IPR000086">
    <property type="entry name" value="NUDIX_hydrolase_dom"/>
</dbReference>
<evidence type="ECO:0000256" key="12">
    <source>
        <dbReference type="ARBA" id="ARBA00038905"/>
    </source>
</evidence>
<keyword evidence="6" id="KW-0227">DNA damage</keyword>
<evidence type="ECO:0000256" key="9">
    <source>
        <dbReference type="ARBA" id="ARBA00023204"/>
    </source>
</evidence>
<dbReference type="InterPro" id="IPR015797">
    <property type="entry name" value="NUDIX_hydrolase-like_dom_sf"/>
</dbReference>
<feature type="domain" description="Nudix hydrolase" evidence="19">
    <location>
        <begin position="206"/>
        <end position="337"/>
    </location>
</feature>
<dbReference type="Gene3D" id="3.40.630.30">
    <property type="match status" value="1"/>
</dbReference>
<dbReference type="InterPro" id="IPR020084">
    <property type="entry name" value="NUDIX_hydrolase_CS"/>
</dbReference>
<comment type="caution">
    <text evidence="20">The sequence shown here is derived from an EMBL/GenBank/DDBJ whole genome shotgun (WGS) entry which is preliminary data.</text>
</comment>
<dbReference type="InterPro" id="IPR047127">
    <property type="entry name" value="MutT-like"/>
</dbReference>
<keyword evidence="7" id="KW-0378">Hydrolase</keyword>
<dbReference type="PRINTS" id="PR00502">
    <property type="entry name" value="NUDIXFAMILY"/>
</dbReference>
<keyword evidence="9" id="KW-0234">DNA repair</keyword>
<dbReference type="EMBL" id="WOSY01000004">
    <property type="protein sequence ID" value="NHN88200.1"/>
    <property type="molecule type" value="Genomic_DNA"/>
</dbReference>
<evidence type="ECO:0000256" key="13">
    <source>
        <dbReference type="ARBA" id="ARBA00040794"/>
    </source>
</evidence>
<dbReference type="PANTHER" id="PTHR47707">
    <property type="entry name" value="8-OXO-DGTP DIPHOSPHATASE"/>
    <property type="match status" value="1"/>
</dbReference>
<evidence type="ECO:0000259" key="19">
    <source>
        <dbReference type="PROSITE" id="PS51462"/>
    </source>
</evidence>
<dbReference type="EC" id="3.6.1.55" evidence="12"/>
<evidence type="ECO:0000256" key="3">
    <source>
        <dbReference type="ARBA" id="ARBA00022457"/>
    </source>
</evidence>
<dbReference type="InterPro" id="IPR016181">
    <property type="entry name" value="Acyl_CoA_acyltransferase"/>
</dbReference>
<dbReference type="PROSITE" id="PS51462">
    <property type="entry name" value="NUDIX"/>
    <property type="match status" value="1"/>
</dbReference>
<dbReference type="PROSITE" id="PS00893">
    <property type="entry name" value="NUDIX_BOX"/>
    <property type="match status" value="1"/>
</dbReference>
<evidence type="ECO:0000256" key="14">
    <source>
        <dbReference type="ARBA" id="ARBA00041592"/>
    </source>
</evidence>
<keyword evidence="3" id="KW-0515">Mutator protein</keyword>
<evidence type="ECO:0000256" key="5">
    <source>
        <dbReference type="ARBA" id="ARBA00022723"/>
    </source>
</evidence>
<evidence type="ECO:0000259" key="18">
    <source>
        <dbReference type="PROSITE" id="PS51186"/>
    </source>
</evidence>
<dbReference type="Pfam" id="PF13302">
    <property type="entry name" value="Acetyltransf_3"/>
    <property type="match status" value="1"/>
</dbReference>
<gene>
    <name evidence="20" type="primary">mutT</name>
    <name evidence="20" type="ORF">GOB81_06110</name>
</gene>
<evidence type="ECO:0000256" key="6">
    <source>
        <dbReference type="ARBA" id="ARBA00022763"/>
    </source>
</evidence>
<keyword evidence="5" id="KW-0479">Metal-binding</keyword>
<keyword evidence="4" id="KW-0235">DNA replication</keyword>
<organism evidence="20 21">
    <name type="scientific">Acetobacter conturbans</name>
    <dbReference type="NCBI Taxonomy" id="1737472"/>
    <lineage>
        <taxon>Bacteria</taxon>
        <taxon>Pseudomonadati</taxon>
        <taxon>Pseudomonadota</taxon>
        <taxon>Alphaproteobacteria</taxon>
        <taxon>Acetobacterales</taxon>
        <taxon>Acetobacteraceae</taxon>
        <taxon>Acetobacter</taxon>
    </lineage>
</organism>
<keyword evidence="8" id="KW-0460">Magnesium</keyword>
<dbReference type="PROSITE" id="PS51186">
    <property type="entry name" value="GNAT"/>
    <property type="match status" value="1"/>
</dbReference>
<evidence type="ECO:0000256" key="8">
    <source>
        <dbReference type="ARBA" id="ARBA00022842"/>
    </source>
</evidence>
<comment type="similarity">
    <text evidence="2">Belongs to the Nudix hydrolase family.</text>
</comment>
<dbReference type="InterPro" id="IPR003561">
    <property type="entry name" value="Mutator_MutT"/>
</dbReference>
<evidence type="ECO:0000256" key="11">
    <source>
        <dbReference type="ARBA" id="ARBA00036904"/>
    </source>
</evidence>
<evidence type="ECO:0000256" key="10">
    <source>
        <dbReference type="ARBA" id="ARBA00035861"/>
    </source>
</evidence>
<evidence type="ECO:0000256" key="7">
    <source>
        <dbReference type="ARBA" id="ARBA00022801"/>
    </source>
</evidence>
<feature type="region of interest" description="Disordered" evidence="17">
    <location>
        <begin position="187"/>
        <end position="206"/>
    </location>
</feature>
<dbReference type="SUPFAM" id="SSF55811">
    <property type="entry name" value="Nudix"/>
    <property type="match status" value="1"/>
</dbReference>
<proteinExistence type="inferred from homology"/>
<dbReference type="Proteomes" id="UP000631653">
    <property type="component" value="Unassembled WGS sequence"/>
</dbReference>
<sequence>MAATTFPAETPTLTAGVYTLRALEPGDATAVHTQVNDWNVIRMLSRLPFPYPRDLAERWIDSTIRQAHEGGAYHFAIVSPEGAVIGCIGITISRVDGVFRGALGYWIGREHWRRGIASLTAGRICRWAFANLPIEAVTATVAEDNLASVAVLSKLGFRKNNTGTQDFLARGGKVPVLIFQARREDFDSAGKKETTPSPTQTSEPAKPRRLVLVAAAAMIDASNRVLLARRPEGKTLAGLWEFPGGKMEAGESPETALVRELQEELGVDVSRACLAPFTFASHSYDAFDLLMPVYLCRQWQGEPEGREGQKLAWVAADDLARYPMPPADLPIIPFLRDLL</sequence>
<evidence type="ECO:0000256" key="16">
    <source>
        <dbReference type="ARBA" id="ARBA00042798"/>
    </source>
</evidence>
<evidence type="ECO:0000313" key="20">
    <source>
        <dbReference type="EMBL" id="NHN88200.1"/>
    </source>
</evidence>
<accession>A0ABX0JYU5</accession>
<dbReference type="NCBIfam" id="TIGR00586">
    <property type="entry name" value="mutt"/>
    <property type="match status" value="1"/>
</dbReference>
<dbReference type="CDD" id="cd03425">
    <property type="entry name" value="NUDIX_MutT_NudA_like"/>
    <property type="match status" value="1"/>
</dbReference>
<evidence type="ECO:0000256" key="4">
    <source>
        <dbReference type="ARBA" id="ARBA00022705"/>
    </source>
</evidence>
<evidence type="ECO:0000256" key="17">
    <source>
        <dbReference type="SAM" id="MobiDB-lite"/>
    </source>
</evidence>
<comment type="cofactor">
    <cofactor evidence="1">
        <name>Mg(2+)</name>
        <dbReference type="ChEBI" id="CHEBI:18420"/>
    </cofactor>
</comment>
<evidence type="ECO:0000313" key="21">
    <source>
        <dbReference type="Proteomes" id="UP000631653"/>
    </source>
</evidence>
<dbReference type="InterPro" id="IPR000182">
    <property type="entry name" value="GNAT_dom"/>
</dbReference>
<dbReference type="InterPro" id="IPR029119">
    <property type="entry name" value="MutY_C"/>
</dbReference>
<evidence type="ECO:0000256" key="1">
    <source>
        <dbReference type="ARBA" id="ARBA00001946"/>
    </source>
</evidence>
<protein>
    <recommendedName>
        <fullName evidence="13">8-oxo-dGTP diphosphatase</fullName>
        <ecNumber evidence="12">3.6.1.55</ecNumber>
    </recommendedName>
    <alternativeName>
        <fullName evidence="16">7,8-dihydro-8-oxoguanine-triphosphatase</fullName>
    </alternativeName>
    <alternativeName>
        <fullName evidence="15">Mutator protein MutT</fullName>
    </alternativeName>
    <alternativeName>
        <fullName evidence="14">dGTP pyrophosphohydrolase</fullName>
    </alternativeName>
</protein>
<reference evidence="20 21" key="1">
    <citation type="journal article" date="2020" name="Int. J. Syst. Evol. Microbiol.">
        <title>Novel acetic acid bacteria from cider fermentations: Acetobacter conturbans sp. nov. and Acetobacter fallax sp. nov.</title>
        <authorList>
            <person name="Sombolestani A.S."/>
            <person name="Cleenwerck I."/>
            <person name="Cnockaert M."/>
            <person name="Borremans W."/>
            <person name="Wieme A.D."/>
            <person name="De Vuyst L."/>
            <person name="Vandamme P."/>
        </authorList>
    </citation>
    <scope>NUCLEOTIDE SEQUENCE [LARGE SCALE GENOMIC DNA]</scope>
    <source>
        <strain evidence="20 21">LMG 1627</strain>
    </source>
</reference>
<evidence type="ECO:0000256" key="2">
    <source>
        <dbReference type="ARBA" id="ARBA00005582"/>
    </source>
</evidence>
<dbReference type="InterPro" id="IPR020476">
    <property type="entry name" value="Nudix_hydrolase"/>
</dbReference>
<comment type="catalytic activity">
    <reaction evidence="10">
        <text>8-oxo-dGTP + H2O = 8-oxo-dGMP + diphosphate + H(+)</text>
        <dbReference type="Rhea" id="RHEA:31575"/>
        <dbReference type="ChEBI" id="CHEBI:15377"/>
        <dbReference type="ChEBI" id="CHEBI:15378"/>
        <dbReference type="ChEBI" id="CHEBI:33019"/>
        <dbReference type="ChEBI" id="CHEBI:63224"/>
        <dbReference type="ChEBI" id="CHEBI:77896"/>
        <dbReference type="EC" id="3.6.1.55"/>
    </reaction>
</comment>
<feature type="domain" description="N-acetyltransferase" evidence="18">
    <location>
        <begin position="18"/>
        <end position="183"/>
    </location>
</feature>
<dbReference type="Gene3D" id="3.90.79.10">
    <property type="entry name" value="Nucleoside Triphosphate Pyrophosphohydrolase"/>
    <property type="match status" value="1"/>
</dbReference>
<dbReference type="PANTHER" id="PTHR47707:SF1">
    <property type="entry name" value="NUDIX HYDROLASE FAMILY PROTEIN"/>
    <property type="match status" value="1"/>
</dbReference>
<keyword evidence="21" id="KW-1185">Reference proteome</keyword>
<comment type="catalytic activity">
    <reaction evidence="11">
        <text>8-oxo-GTP + H2O = 8-oxo-GMP + diphosphate + H(+)</text>
        <dbReference type="Rhea" id="RHEA:67616"/>
        <dbReference type="ChEBI" id="CHEBI:15377"/>
        <dbReference type="ChEBI" id="CHEBI:15378"/>
        <dbReference type="ChEBI" id="CHEBI:33019"/>
        <dbReference type="ChEBI" id="CHEBI:143553"/>
        <dbReference type="ChEBI" id="CHEBI:145694"/>
    </reaction>
</comment>
<name>A0ABX0JYU5_9PROT</name>
<dbReference type="Pfam" id="PF14815">
    <property type="entry name" value="NUDIX_4"/>
    <property type="match status" value="1"/>
</dbReference>
<evidence type="ECO:0000256" key="15">
    <source>
        <dbReference type="ARBA" id="ARBA00041979"/>
    </source>
</evidence>
<feature type="compositionally biased region" description="Low complexity" evidence="17">
    <location>
        <begin position="195"/>
        <end position="204"/>
    </location>
</feature>